<accession>A0A9W8N159</accession>
<comment type="caution">
    <text evidence="4">The sequence shown here is derived from an EMBL/GenBank/DDBJ whole genome shotgun (WGS) entry which is preliminary data.</text>
</comment>
<reference evidence="4" key="1">
    <citation type="submission" date="2022-07" db="EMBL/GenBank/DDBJ databases">
        <title>Genome Sequence of Agrocybe chaxingu.</title>
        <authorList>
            <person name="Buettner E."/>
        </authorList>
    </citation>
    <scope>NUCLEOTIDE SEQUENCE</scope>
    <source>
        <strain evidence="4">MP-N11</strain>
    </source>
</reference>
<evidence type="ECO:0000313" key="4">
    <source>
        <dbReference type="EMBL" id="KAJ3516809.1"/>
    </source>
</evidence>
<dbReference type="Proteomes" id="UP001148786">
    <property type="component" value="Unassembled WGS sequence"/>
</dbReference>
<dbReference type="InterPro" id="IPR051624">
    <property type="entry name" value="RMD1/Sad1-interacting"/>
</dbReference>
<name>A0A9W8N159_9AGAR</name>
<proteinExistence type="inferred from homology"/>
<feature type="region of interest" description="Disordered" evidence="2">
    <location>
        <begin position="42"/>
        <end position="78"/>
    </location>
</feature>
<evidence type="ECO:0000259" key="3">
    <source>
        <dbReference type="Pfam" id="PF02582"/>
    </source>
</evidence>
<feature type="compositionally biased region" description="Polar residues" evidence="2">
    <location>
        <begin position="60"/>
        <end position="71"/>
    </location>
</feature>
<dbReference type="PANTHER" id="PTHR16255:SF1">
    <property type="entry name" value="REQUIRED FOR MEIOTIC NUCLEAR DIVISION PROTEIN 1 HOMOLOG"/>
    <property type="match status" value="1"/>
</dbReference>
<dbReference type="GO" id="GO:0005739">
    <property type="term" value="C:mitochondrion"/>
    <property type="evidence" value="ECO:0007669"/>
    <property type="project" value="UniProtKB-ARBA"/>
</dbReference>
<dbReference type="PANTHER" id="PTHR16255">
    <property type="entry name" value="REQUIRED FOR MEIOTIC NUCLEAR DIVISION PROTEIN 1 HOMOLOG"/>
    <property type="match status" value="1"/>
</dbReference>
<dbReference type="OrthoDB" id="242766at2759"/>
<dbReference type="GO" id="GO:0070131">
    <property type="term" value="P:positive regulation of mitochondrial translation"/>
    <property type="evidence" value="ECO:0007669"/>
    <property type="project" value="TreeGrafter"/>
</dbReference>
<evidence type="ECO:0000313" key="5">
    <source>
        <dbReference type="Proteomes" id="UP001148786"/>
    </source>
</evidence>
<evidence type="ECO:0000256" key="1">
    <source>
        <dbReference type="ARBA" id="ARBA00008306"/>
    </source>
</evidence>
<gene>
    <name evidence="4" type="ORF">NLJ89_g895</name>
</gene>
<evidence type="ECO:0000256" key="2">
    <source>
        <dbReference type="SAM" id="MobiDB-lite"/>
    </source>
</evidence>
<keyword evidence="5" id="KW-1185">Reference proteome</keyword>
<dbReference type="InterPro" id="IPR003734">
    <property type="entry name" value="DUF155"/>
</dbReference>
<feature type="domain" description="DUF155" evidence="3">
    <location>
        <begin position="134"/>
        <end position="326"/>
    </location>
</feature>
<organism evidence="4 5">
    <name type="scientific">Agrocybe chaxingu</name>
    <dbReference type="NCBI Taxonomy" id="84603"/>
    <lineage>
        <taxon>Eukaryota</taxon>
        <taxon>Fungi</taxon>
        <taxon>Dikarya</taxon>
        <taxon>Basidiomycota</taxon>
        <taxon>Agaricomycotina</taxon>
        <taxon>Agaricomycetes</taxon>
        <taxon>Agaricomycetidae</taxon>
        <taxon>Agaricales</taxon>
        <taxon>Agaricineae</taxon>
        <taxon>Strophariaceae</taxon>
        <taxon>Agrocybe</taxon>
    </lineage>
</organism>
<dbReference type="AlphaFoldDB" id="A0A9W8N159"/>
<sequence length="390" mass="43140">MSSLRLSVLRAAQSQGIARNFFVFQPTWHPNICCRFFATAKSKGPSESTNPLSDAKSKPKATTSLRRSASESLPIRANPTPTRGVIQPVFTLATAERYILSRLRTLPELPARAQALHESWWIPKWGEEGKEGEVFVFSNGSIVCWGLGEANAKRFATEVIDRAKGIEVARLAEPETEELEFVVDPIELGGDLIILGQTPPLNEEDLLPKSLPPTAFPPETLLARYAFSQALSRSTALSAMEVSLDKYLTSMALLPHTLAQTGKPGMGRTQLIKKLGELMKFRQLLNLNRENFSEVPDFYWAEPGLEGYFNSLSNALEVKARTASVNDKITYAAEAQSMLRQLLTESSTHSMELIIIALIAVEVVIALIRDGPELWHMLVGEEEDKKPAHA</sequence>
<dbReference type="EMBL" id="JANKHO010000041">
    <property type="protein sequence ID" value="KAJ3516809.1"/>
    <property type="molecule type" value="Genomic_DNA"/>
</dbReference>
<dbReference type="Pfam" id="PF02582">
    <property type="entry name" value="DUF155"/>
    <property type="match status" value="1"/>
</dbReference>
<protein>
    <recommendedName>
        <fullName evidence="3">DUF155 domain-containing protein</fullName>
    </recommendedName>
</protein>
<comment type="similarity">
    <text evidence="1">Belongs to the RMD1/sif2 family.</text>
</comment>